<proteinExistence type="predicted"/>
<dbReference type="InParanoid" id="D2V5C7"/>
<keyword evidence="3" id="KW-1185">Reference proteome</keyword>
<dbReference type="GeneID" id="8861488"/>
<reference evidence="2 3" key="1">
    <citation type="journal article" date="2010" name="Cell">
        <title>The genome of Naegleria gruberi illuminates early eukaryotic versatility.</title>
        <authorList>
            <person name="Fritz-Laylin L.K."/>
            <person name="Prochnik S.E."/>
            <person name="Ginger M.L."/>
            <person name="Dacks J.B."/>
            <person name="Carpenter M.L."/>
            <person name="Field M.C."/>
            <person name="Kuo A."/>
            <person name="Paredez A."/>
            <person name="Chapman J."/>
            <person name="Pham J."/>
            <person name="Shu S."/>
            <person name="Neupane R."/>
            <person name="Cipriano M."/>
            <person name="Mancuso J."/>
            <person name="Tu H."/>
            <person name="Salamov A."/>
            <person name="Lindquist E."/>
            <person name="Shapiro H."/>
            <person name="Lucas S."/>
            <person name="Grigoriev I.V."/>
            <person name="Cande W.Z."/>
            <person name="Fulton C."/>
            <person name="Rokhsar D.S."/>
            <person name="Dawson S.C."/>
        </authorList>
    </citation>
    <scope>NUCLEOTIDE SEQUENCE [LARGE SCALE GENOMIC DNA]</scope>
    <source>
        <strain evidence="2 3">NEG-M</strain>
    </source>
</reference>
<sequence>MGIGGVSSSSSSTTATDDELLLYEKQKEEYLRGEQVDTISESSQTTNGLENQISNNQSLIGDQRDYLLQKLNFKYPFIATEILISTIGQYHILPLIMINNNLQSSNNNLNNSTSPLSSATSNNNNNNNNNQLKSNSNNDLTSNHSTSPRSTFKSNLNGEVIRRKLFSFIYQTKPLNSFQVKCFVRVIIAMMKIPHLTHLVMDYIYQENSLSSLTFTTSTTSISSSNGTSTSSNSSSNSSSNNSSTNGTSSGTSSSATATVNGSSGGSTAVGSTTTTMVASSHILQMLKHIDSSDEISELLLMCLLYEDEEIENSFSIIPSGNIIQDSFLQILNQTDESQIHKNNQVLKLKQMIIQQLCSLQCEQNYSRSVTFILTTIIQYRKPTTKKPPTIVQYILNRKQMELIIENTLKITSNSPSFVDNMNFIMNLILYISNNSQRLFILEDSISNIDWKMVLILVIEKIQVFVKLLNDESAREILKKDPTIIYVEQYHPLQSMLIDKKRGQLLSVDRAIECLNFNPLISFPPLGIYRLKIIELFVILFKHLESLDNIYSTNERSLSQIILNCDILEELIRLLFQYQSSLLHQMITRLLLDILEQNIEPFFEALFTKYNIVDKILKAHDLNQQLQREQRFSLAISGYLTVFGQIIGDKQLALLQENEKWLEFYQYASDRTFIEKVFRIGSVESHQSLPQGELQRLKDLEEFWANNNL</sequence>
<dbReference type="PANTHER" id="PTHR33416">
    <property type="entry name" value="NUCLEAR PORE COMPLEX PROTEIN NUP1"/>
    <property type="match status" value="1"/>
</dbReference>
<dbReference type="GO" id="GO:0071763">
    <property type="term" value="P:nuclear membrane organization"/>
    <property type="evidence" value="ECO:0007669"/>
    <property type="project" value="TreeGrafter"/>
</dbReference>
<evidence type="ECO:0000313" key="3">
    <source>
        <dbReference type="Proteomes" id="UP000006671"/>
    </source>
</evidence>
<organism evidence="3">
    <name type="scientific">Naegleria gruberi</name>
    <name type="common">Amoeba</name>
    <dbReference type="NCBI Taxonomy" id="5762"/>
    <lineage>
        <taxon>Eukaryota</taxon>
        <taxon>Discoba</taxon>
        <taxon>Heterolobosea</taxon>
        <taxon>Tetramitia</taxon>
        <taxon>Eutetramitia</taxon>
        <taxon>Vahlkampfiidae</taxon>
        <taxon>Naegleria</taxon>
    </lineage>
</organism>
<feature type="compositionally biased region" description="Polar residues" evidence="1">
    <location>
        <begin position="139"/>
        <end position="153"/>
    </location>
</feature>
<feature type="compositionally biased region" description="Low complexity" evidence="1">
    <location>
        <begin position="109"/>
        <end position="138"/>
    </location>
</feature>
<dbReference type="RefSeq" id="XP_002680831.1">
    <property type="nucleotide sequence ID" value="XM_002680785.1"/>
</dbReference>
<feature type="region of interest" description="Disordered" evidence="1">
    <location>
        <begin position="109"/>
        <end position="153"/>
    </location>
</feature>
<dbReference type="KEGG" id="ngr:NAEGRDRAFT_63775"/>
<dbReference type="VEuPathDB" id="AmoebaDB:NAEGRDRAFT_63775"/>
<dbReference type="AlphaFoldDB" id="D2V5C7"/>
<evidence type="ECO:0000256" key="1">
    <source>
        <dbReference type="SAM" id="MobiDB-lite"/>
    </source>
</evidence>
<feature type="region of interest" description="Disordered" evidence="1">
    <location>
        <begin position="221"/>
        <end position="269"/>
    </location>
</feature>
<dbReference type="Proteomes" id="UP000006671">
    <property type="component" value="Unassembled WGS sequence"/>
</dbReference>
<dbReference type="GO" id="GO:0005635">
    <property type="term" value="C:nuclear envelope"/>
    <property type="evidence" value="ECO:0007669"/>
    <property type="project" value="TreeGrafter"/>
</dbReference>
<dbReference type="PANTHER" id="PTHR33416:SF20">
    <property type="entry name" value="NUCLEAR PORE COMPLEX PROTEIN NUP1"/>
    <property type="match status" value="1"/>
</dbReference>
<dbReference type="EMBL" id="GG738852">
    <property type="protein sequence ID" value="EFC48087.1"/>
    <property type="molecule type" value="Genomic_DNA"/>
</dbReference>
<name>D2V5C7_NAEGR</name>
<dbReference type="OrthoDB" id="295029at2759"/>
<gene>
    <name evidence="2" type="ORF">NAEGRDRAFT_63775</name>
</gene>
<accession>D2V5C7</accession>
<evidence type="ECO:0000313" key="2">
    <source>
        <dbReference type="EMBL" id="EFC48087.1"/>
    </source>
</evidence>
<protein>
    <submittedName>
        <fullName evidence="2">Predicted protein</fullName>
    </submittedName>
</protein>
<dbReference type="STRING" id="5762.D2V5C7"/>